<dbReference type="SMART" id="SM00184">
    <property type="entry name" value="RING"/>
    <property type="match status" value="1"/>
</dbReference>
<evidence type="ECO:0000256" key="4">
    <source>
        <dbReference type="PROSITE-ProRule" id="PRU00502"/>
    </source>
</evidence>
<dbReference type="Proteomes" id="UP000825935">
    <property type="component" value="Chromosome 20"/>
</dbReference>
<dbReference type="PANTHER" id="PTHR24007">
    <property type="entry name" value="BRCA1-ASSOCIATED PROTEIN"/>
    <property type="match status" value="1"/>
</dbReference>
<dbReference type="GO" id="GO:0005737">
    <property type="term" value="C:cytoplasm"/>
    <property type="evidence" value="ECO:0007669"/>
    <property type="project" value="TreeGrafter"/>
</dbReference>
<dbReference type="EMBL" id="CM035425">
    <property type="protein sequence ID" value="KAH7331919.1"/>
    <property type="molecule type" value="Genomic_DNA"/>
</dbReference>
<evidence type="ECO:0000256" key="3">
    <source>
        <dbReference type="ARBA" id="ARBA00022833"/>
    </source>
</evidence>
<dbReference type="PROSITE" id="PS50271">
    <property type="entry name" value="ZF_UBP"/>
    <property type="match status" value="1"/>
</dbReference>
<feature type="coiled-coil region" evidence="5">
    <location>
        <begin position="408"/>
        <end position="481"/>
    </location>
</feature>
<feature type="region of interest" description="Disordered" evidence="6">
    <location>
        <begin position="488"/>
        <end position="525"/>
    </location>
</feature>
<dbReference type="PROSITE" id="PS50089">
    <property type="entry name" value="ZF_RING_2"/>
    <property type="match status" value="1"/>
</dbReference>
<dbReference type="Pfam" id="PF02148">
    <property type="entry name" value="zf-UBP"/>
    <property type="match status" value="1"/>
</dbReference>
<dbReference type="GO" id="GO:0016567">
    <property type="term" value="P:protein ubiquitination"/>
    <property type="evidence" value="ECO:0007669"/>
    <property type="project" value="TreeGrafter"/>
</dbReference>
<evidence type="ECO:0008006" key="11">
    <source>
        <dbReference type="Google" id="ProtNLM"/>
    </source>
</evidence>
<evidence type="ECO:0000313" key="10">
    <source>
        <dbReference type="Proteomes" id="UP000825935"/>
    </source>
</evidence>
<feature type="domain" description="RING-type" evidence="7">
    <location>
        <begin position="213"/>
        <end position="253"/>
    </location>
</feature>
<dbReference type="GO" id="GO:0007265">
    <property type="term" value="P:Ras protein signal transduction"/>
    <property type="evidence" value="ECO:0007669"/>
    <property type="project" value="TreeGrafter"/>
</dbReference>
<dbReference type="PANTHER" id="PTHR24007:SF7">
    <property type="entry name" value="BRCA1-ASSOCIATED PROTEIN"/>
    <property type="match status" value="1"/>
</dbReference>
<accession>A0A8T2SGB2</accession>
<dbReference type="InterPro" id="IPR011422">
    <property type="entry name" value="BRAP2/ETP1_RRM"/>
</dbReference>
<dbReference type="Gene3D" id="3.30.40.10">
    <property type="entry name" value="Zinc/RING finger domain, C3HC4 (zinc finger)"/>
    <property type="match status" value="1"/>
</dbReference>
<reference evidence="9" key="1">
    <citation type="submission" date="2021-08" db="EMBL/GenBank/DDBJ databases">
        <title>WGS assembly of Ceratopteris richardii.</title>
        <authorList>
            <person name="Marchant D.B."/>
            <person name="Chen G."/>
            <person name="Jenkins J."/>
            <person name="Shu S."/>
            <person name="Leebens-Mack J."/>
            <person name="Grimwood J."/>
            <person name="Schmutz J."/>
            <person name="Soltis P."/>
            <person name="Soltis D."/>
            <person name="Chen Z.-H."/>
        </authorList>
    </citation>
    <scope>NUCLEOTIDE SEQUENCE</scope>
    <source>
        <strain evidence="9">Whitten #5841</strain>
        <tissue evidence="9">Leaf</tissue>
    </source>
</reference>
<dbReference type="InterPro" id="IPR001841">
    <property type="entry name" value="Znf_RING"/>
</dbReference>
<dbReference type="InterPro" id="IPR047243">
    <property type="entry name" value="RING-H2_BRAP2"/>
</dbReference>
<dbReference type="AlphaFoldDB" id="A0A8T2SGB2"/>
<dbReference type="OMA" id="RFNSIEP"/>
<dbReference type="Pfam" id="PF07576">
    <property type="entry name" value="BRAP2"/>
    <property type="match status" value="1"/>
</dbReference>
<feature type="domain" description="UBP-type" evidence="8">
    <location>
        <begin position="247"/>
        <end position="340"/>
    </location>
</feature>
<keyword evidence="1" id="KW-0479">Metal-binding</keyword>
<dbReference type="CDD" id="cd12437">
    <property type="entry name" value="RRM_BRAP2_like"/>
    <property type="match status" value="1"/>
</dbReference>
<dbReference type="SUPFAM" id="SSF57850">
    <property type="entry name" value="RING/U-box"/>
    <property type="match status" value="2"/>
</dbReference>
<dbReference type="InterPro" id="IPR013083">
    <property type="entry name" value="Znf_RING/FYVE/PHD"/>
</dbReference>
<gene>
    <name evidence="9" type="ORF">KP509_20G057400</name>
</gene>
<evidence type="ECO:0000259" key="8">
    <source>
        <dbReference type="PROSITE" id="PS50271"/>
    </source>
</evidence>
<comment type="caution">
    <text evidence="9">The sequence shown here is derived from an EMBL/GenBank/DDBJ whole genome shotgun (WGS) entry which is preliminary data.</text>
</comment>
<keyword evidence="3" id="KW-0862">Zinc</keyword>
<dbReference type="GO" id="GO:0008270">
    <property type="term" value="F:zinc ion binding"/>
    <property type="evidence" value="ECO:0007669"/>
    <property type="project" value="UniProtKB-KW"/>
</dbReference>
<evidence type="ECO:0000256" key="6">
    <source>
        <dbReference type="SAM" id="MobiDB-lite"/>
    </source>
</evidence>
<dbReference type="InterPro" id="IPR001607">
    <property type="entry name" value="Znf_UBP"/>
</dbReference>
<protein>
    <recommendedName>
        <fullName evidence="11">BRCA1-associated protein</fullName>
    </recommendedName>
</protein>
<feature type="compositionally biased region" description="Basic and acidic residues" evidence="6">
    <location>
        <begin position="32"/>
        <end position="45"/>
    </location>
</feature>
<organism evidence="9 10">
    <name type="scientific">Ceratopteris richardii</name>
    <name type="common">Triangle waterfern</name>
    <dbReference type="NCBI Taxonomy" id="49495"/>
    <lineage>
        <taxon>Eukaryota</taxon>
        <taxon>Viridiplantae</taxon>
        <taxon>Streptophyta</taxon>
        <taxon>Embryophyta</taxon>
        <taxon>Tracheophyta</taxon>
        <taxon>Polypodiopsida</taxon>
        <taxon>Polypodiidae</taxon>
        <taxon>Polypodiales</taxon>
        <taxon>Pteridineae</taxon>
        <taxon>Pteridaceae</taxon>
        <taxon>Parkerioideae</taxon>
        <taxon>Ceratopteris</taxon>
    </lineage>
</organism>
<keyword evidence="10" id="KW-1185">Reference proteome</keyword>
<feature type="region of interest" description="Disordered" evidence="6">
    <location>
        <begin position="1"/>
        <end position="45"/>
    </location>
</feature>
<evidence type="ECO:0000259" key="7">
    <source>
        <dbReference type="PROSITE" id="PS50089"/>
    </source>
</evidence>
<sequence>MESSDNGVSPHHQDVHEAAVHGAGAVEAQGSEPRESTSGEEIKGKEIEIIEEEYKGKDAAFCSPVGSKEEVFGATTAMAFSSGNPATVHGIMYLFLDGSTSAAFNDFLPPGRNEQLCILGIPNHTTVAEFCQFIGAFLQNVKEMRFVRNDGSSDGYSAIMKFDTRCTADEFFKHYNGKPFSSFEEGVCYVLFTSSVQYTDVAEEAPSPELPSCPVCLERLDQHTAGILTTVCNHSFHSSCISKWTDSSCPVCRYCQEKTERSTCIICSTSENLWICVICGFVGCGRYQQGHAIRHWRESQHCYSLEVETQRVWDYVGDGYVHRLIQSKTDGKLVELNGPCRDGDDDCGSCRCSHGSAIADAILNSKIDEITTEYNQLLTSQLDKQRQYFEGLLMEVKQERELAISQAMEKALCKSQKIQAKIEKAEKENRFLEQVNESMKANQESWQLAIQAAERREKAAIKERDDRITALEEKIRDLMLNLEAQCVSEDSGPSEIQDGTILTLPAVSTPKERNHSSKSGGKQRR</sequence>
<keyword evidence="5" id="KW-0175">Coiled coil</keyword>
<dbReference type="OrthoDB" id="273556at2759"/>
<evidence type="ECO:0000313" key="9">
    <source>
        <dbReference type="EMBL" id="KAH7331919.1"/>
    </source>
</evidence>
<evidence type="ECO:0000256" key="2">
    <source>
        <dbReference type="ARBA" id="ARBA00022771"/>
    </source>
</evidence>
<keyword evidence="2 4" id="KW-0863">Zinc-finger</keyword>
<name>A0A8T2SGB2_CERRI</name>
<dbReference type="GO" id="GO:0061630">
    <property type="term" value="F:ubiquitin protein ligase activity"/>
    <property type="evidence" value="ECO:0007669"/>
    <property type="project" value="TreeGrafter"/>
</dbReference>
<evidence type="ECO:0000256" key="5">
    <source>
        <dbReference type="SAM" id="Coils"/>
    </source>
</evidence>
<proteinExistence type="predicted"/>
<dbReference type="SMART" id="SM00290">
    <property type="entry name" value="ZnF_UBP"/>
    <property type="match status" value="1"/>
</dbReference>
<dbReference type="Pfam" id="PF13639">
    <property type="entry name" value="zf-RING_2"/>
    <property type="match status" value="1"/>
</dbReference>
<evidence type="ECO:0000256" key="1">
    <source>
        <dbReference type="ARBA" id="ARBA00022723"/>
    </source>
</evidence>
<dbReference type="CDD" id="cd16457">
    <property type="entry name" value="RING-H2_BRAP2"/>
    <property type="match status" value="1"/>
</dbReference>